<evidence type="ECO:0000313" key="2">
    <source>
        <dbReference type="Proteomes" id="UP000245207"/>
    </source>
</evidence>
<dbReference type="Proteomes" id="UP000245207">
    <property type="component" value="Unassembled WGS sequence"/>
</dbReference>
<sequence length="85" mass="9779">MFGQDQIIEHVVFYKVKPDFDSSKVAAMVNGLQQPDVTQPHHTRLRWKTIPVMVIVTHLHSHASHSVTEQWMISGSTEFIMTMYA</sequence>
<comment type="caution">
    <text evidence="1">The sequence shown here is derived from an EMBL/GenBank/DDBJ whole genome shotgun (WGS) entry which is preliminary data.</text>
</comment>
<protein>
    <recommendedName>
        <fullName evidence="3">Stress-response A/B barrel domain-containing protein</fullName>
    </recommendedName>
</protein>
<evidence type="ECO:0008006" key="3">
    <source>
        <dbReference type="Google" id="ProtNLM"/>
    </source>
</evidence>
<proteinExistence type="predicted"/>
<gene>
    <name evidence="1" type="ORF">CTI12_AA208570</name>
</gene>
<accession>A0A2U1P065</accession>
<organism evidence="1 2">
    <name type="scientific">Artemisia annua</name>
    <name type="common">Sweet wormwood</name>
    <dbReference type="NCBI Taxonomy" id="35608"/>
    <lineage>
        <taxon>Eukaryota</taxon>
        <taxon>Viridiplantae</taxon>
        <taxon>Streptophyta</taxon>
        <taxon>Embryophyta</taxon>
        <taxon>Tracheophyta</taxon>
        <taxon>Spermatophyta</taxon>
        <taxon>Magnoliopsida</taxon>
        <taxon>eudicotyledons</taxon>
        <taxon>Gunneridae</taxon>
        <taxon>Pentapetalae</taxon>
        <taxon>asterids</taxon>
        <taxon>campanulids</taxon>
        <taxon>Asterales</taxon>
        <taxon>Asteraceae</taxon>
        <taxon>Asteroideae</taxon>
        <taxon>Anthemideae</taxon>
        <taxon>Artemisiinae</taxon>
        <taxon>Artemisia</taxon>
    </lineage>
</organism>
<dbReference type="EMBL" id="PKPP01001893">
    <property type="protein sequence ID" value="PWA79165.1"/>
    <property type="molecule type" value="Genomic_DNA"/>
</dbReference>
<dbReference type="AlphaFoldDB" id="A0A2U1P065"/>
<evidence type="ECO:0000313" key="1">
    <source>
        <dbReference type="EMBL" id="PWA79165.1"/>
    </source>
</evidence>
<name>A0A2U1P065_ARTAN</name>
<reference evidence="1 2" key="1">
    <citation type="journal article" date="2018" name="Mol. Plant">
        <title>The genome of Artemisia annua provides insight into the evolution of Asteraceae family and artemisinin biosynthesis.</title>
        <authorList>
            <person name="Shen Q."/>
            <person name="Zhang L."/>
            <person name="Liao Z."/>
            <person name="Wang S."/>
            <person name="Yan T."/>
            <person name="Shi P."/>
            <person name="Liu M."/>
            <person name="Fu X."/>
            <person name="Pan Q."/>
            <person name="Wang Y."/>
            <person name="Lv Z."/>
            <person name="Lu X."/>
            <person name="Zhang F."/>
            <person name="Jiang W."/>
            <person name="Ma Y."/>
            <person name="Chen M."/>
            <person name="Hao X."/>
            <person name="Li L."/>
            <person name="Tang Y."/>
            <person name="Lv G."/>
            <person name="Zhou Y."/>
            <person name="Sun X."/>
            <person name="Brodelius P.E."/>
            <person name="Rose J.K.C."/>
            <person name="Tang K."/>
        </authorList>
    </citation>
    <scope>NUCLEOTIDE SEQUENCE [LARGE SCALE GENOMIC DNA]</scope>
    <source>
        <strain evidence="2">cv. Huhao1</strain>
        <tissue evidence="1">Leaf</tissue>
    </source>
</reference>
<keyword evidence="2" id="KW-1185">Reference proteome</keyword>